<comment type="caution">
    <text evidence="1">The sequence shown here is derived from an EMBL/GenBank/DDBJ whole genome shotgun (WGS) entry which is preliminary data.</text>
</comment>
<dbReference type="SUPFAM" id="SSF51905">
    <property type="entry name" value="FAD/NAD(P)-binding domain"/>
    <property type="match status" value="1"/>
</dbReference>
<evidence type="ECO:0000313" key="1">
    <source>
        <dbReference type="EMBL" id="MDR7089227.1"/>
    </source>
</evidence>
<dbReference type="EMBL" id="JAVDVX010000002">
    <property type="protein sequence ID" value="MDR7089227.1"/>
    <property type="molecule type" value="Genomic_DNA"/>
</dbReference>
<gene>
    <name evidence="1" type="ORF">J2X05_001233</name>
</gene>
<dbReference type="PIRSF" id="PIRSF011396">
    <property type="entry name" value="Trp_halogenase"/>
    <property type="match status" value="1"/>
</dbReference>
<dbReference type="InterPro" id="IPR006905">
    <property type="entry name" value="Flavin_halogenase"/>
</dbReference>
<name>A0ABU1UVS7_9GAMM</name>
<dbReference type="InterPro" id="IPR050816">
    <property type="entry name" value="Flavin-dep_Halogenase_NPB"/>
</dbReference>
<organism evidence="1 2">
    <name type="scientific">Cellvibrio fibrivorans</name>
    <dbReference type="NCBI Taxonomy" id="126350"/>
    <lineage>
        <taxon>Bacteria</taxon>
        <taxon>Pseudomonadati</taxon>
        <taxon>Pseudomonadota</taxon>
        <taxon>Gammaproteobacteria</taxon>
        <taxon>Cellvibrionales</taxon>
        <taxon>Cellvibrionaceae</taxon>
        <taxon>Cellvibrio</taxon>
    </lineage>
</organism>
<evidence type="ECO:0000313" key="2">
    <source>
        <dbReference type="Proteomes" id="UP001253595"/>
    </source>
</evidence>
<protein>
    <submittedName>
        <fullName evidence="1">Flavin-dependent dehydrogenase</fullName>
    </submittedName>
</protein>
<dbReference type="Pfam" id="PF04820">
    <property type="entry name" value="Trp_halogenase"/>
    <property type="match status" value="1"/>
</dbReference>
<accession>A0ABU1UVS7</accession>
<keyword evidence="2" id="KW-1185">Reference proteome</keyword>
<dbReference type="RefSeq" id="WP_310070071.1">
    <property type="nucleotide sequence ID" value="NZ_JAVDVX010000002.1"/>
</dbReference>
<dbReference type="PANTHER" id="PTHR43747">
    <property type="entry name" value="FAD-BINDING PROTEIN"/>
    <property type="match status" value="1"/>
</dbReference>
<dbReference type="Gene3D" id="3.50.50.60">
    <property type="entry name" value="FAD/NAD(P)-binding domain"/>
    <property type="match status" value="1"/>
</dbReference>
<sequence length="518" mass="58058">MTNNLIQSVVIVGGGTAGWLTAGIIAAEHQHKIKQGELQITLCESPSIPIIGVGEGTWPTMRATLKKIGVSETAFIRECDVAFKQGSKFLRWKDGSEKDFYYHPFSVPQGQSSINLAEHWLNTNDPMSFSTAFHPQEAICEASLAPKTITTAEYDAIVNYGYHLNAGRFAEFLRKHCLTNLHVDHILAEVTEITQQENGHIQSLITDRAGIITGDLFVDCTGFTAMLLGETLGVEKISISDILFTNCALATQIAYPYEDSPIASATLSSAQTAGWIWDIGLPTRRGVGHVFAKEYQSIDHATQQLIDYIHETGGNGSQISIREIHFNSGYRKEFWKHNCVAVGLSAGFLEPLEASALVMVELSALMIAEQLPKTTSAIPIIAKRFNERFSYRWERAVDFLKLHYLLSQRNDSPFWQDNRQPSTAPLDLSERLLLWQNTSPQHYDFDRTGEIFHALSYQYVLYGMGFKTNLVFSTPLETQKMATELVMKNKMITRQLLDILPTQRELLQKINLYGLSSI</sequence>
<dbReference type="PANTHER" id="PTHR43747:SF4">
    <property type="entry name" value="FLAVIN-DEPENDENT TRYPTOPHAN HALOGENASE"/>
    <property type="match status" value="1"/>
</dbReference>
<dbReference type="Proteomes" id="UP001253595">
    <property type="component" value="Unassembled WGS sequence"/>
</dbReference>
<dbReference type="InterPro" id="IPR036188">
    <property type="entry name" value="FAD/NAD-bd_sf"/>
</dbReference>
<dbReference type="InterPro" id="IPR033856">
    <property type="entry name" value="Trp_halogen"/>
</dbReference>
<proteinExistence type="predicted"/>
<reference evidence="1 2" key="1">
    <citation type="submission" date="2023-07" db="EMBL/GenBank/DDBJ databases">
        <title>Sorghum-associated microbial communities from plants grown in Nebraska, USA.</title>
        <authorList>
            <person name="Schachtman D."/>
        </authorList>
    </citation>
    <scope>NUCLEOTIDE SEQUENCE [LARGE SCALE GENOMIC DNA]</scope>
    <source>
        <strain evidence="1 2">BE190</strain>
    </source>
</reference>